<dbReference type="CDD" id="cd09917">
    <property type="entry name" value="F-box_SF"/>
    <property type="match status" value="1"/>
</dbReference>
<evidence type="ECO:0000313" key="3">
    <source>
        <dbReference type="Proteomes" id="UP001437256"/>
    </source>
</evidence>
<keyword evidence="3" id="KW-1185">Reference proteome</keyword>
<organism evidence="2 3">
    <name type="scientific">Marasmius tenuissimus</name>
    <dbReference type="NCBI Taxonomy" id="585030"/>
    <lineage>
        <taxon>Eukaryota</taxon>
        <taxon>Fungi</taxon>
        <taxon>Dikarya</taxon>
        <taxon>Basidiomycota</taxon>
        <taxon>Agaricomycotina</taxon>
        <taxon>Agaricomycetes</taxon>
        <taxon>Agaricomycetidae</taxon>
        <taxon>Agaricales</taxon>
        <taxon>Marasmiineae</taxon>
        <taxon>Marasmiaceae</taxon>
        <taxon>Marasmius</taxon>
    </lineage>
</organism>
<sequence>MDDGLAIPLELIDQILKDCDQESLFLCSLVCKAWLALCRPRIFENVEINMNHNGLEKCKQLVSMNHIASYIRHLSLNGFCSVGDGGRSADWHEDVRLLDLTVEQLSRLKRRLNTLESLSIIGGELRQYGSRAFFIVPRLTSAFTAIVELDLRLEYEDSLCKETKSLHLSFDFHKAWKLRETYDIVCPLTFLERIIFSFRNFDSDLDIAAITLHKMIQMFGTIGSANFRTAVFNVLDHNGLEYLCNEWNEFDDLLCTEKFASCAVELVVLYSTGEGELVASAGRKAFPKSDREGRLSIVQAPFARIEYHDDCSAEKEMDWACNRPY</sequence>
<reference evidence="2 3" key="1">
    <citation type="submission" date="2024-05" db="EMBL/GenBank/DDBJ databases">
        <title>A draft genome resource for the thread blight pathogen Marasmius tenuissimus strain MS-2.</title>
        <authorList>
            <person name="Yulfo-Soto G.E."/>
            <person name="Baruah I.K."/>
            <person name="Amoako-Attah I."/>
            <person name="Bukari Y."/>
            <person name="Meinhardt L.W."/>
            <person name="Bailey B.A."/>
            <person name="Cohen S.P."/>
        </authorList>
    </citation>
    <scope>NUCLEOTIDE SEQUENCE [LARGE SCALE GENOMIC DNA]</scope>
    <source>
        <strain evidence="2 3">MS-2</strain>
    </source>
</reference>
<dbReference type="InterPro" id="IPR001810">
    <property type="entry name" value="F-box_dom"/>
</dbReference>
<gene>
    <name evidence="2" type="ORF">AAF712_013464</name>
</gene>
<accession>A0ABR2ZDN1</accession>
<feature type="domain" description="F-box" evidence="1">
    <location>
        <begin position="7"/>
        <end position="39"/>
    </location>
</feature>
<dbReference type="Proteomes" id="UP001437256">
    <property type="component" value="Unassembled WGS sequence"/>
</dbReference>
<evidence type="ECO:0000313" key="2">
    <source>
        <dbReference type="EMBL" id="KAL0059777.1"/>
    </source>
</evidence>
<comment type="caution">
    <text evidence="2">The sequence shown here is derived from an EMBL/GenBank/DDBJ whole genome shotgun (WGS) entry which is preliminary data.</text>
</comment>
<name>A0ABR2ZDN1_9AGAR</name>
<evidence type="ECO:0000259" key="1">
    <source>
        <dbReference type="Pfam" id="PF00646"/>
    </source>
</evidence>
<proteinExistence type="predicted"/>
<dbReference type="InterPro" id="IPR036047">
    <property type="entry name" value="F-box-like_dom_sf"/>
</dbReference>
<dbReference type="SUPFAM" id="SSF81383">
    <property type="entry name" value="F-box domain"/>
    <property type="match status" value="1"/>
</dbReference>
<dbReference type="Pfam" id="PF00646">
    <property type="entry name" value="F-box"/>
    <property type="match status" value="1"/>
</dbReference>
<dbReference type="EMBL" id="JBBXMP010000207">
    <property type="protein sequence ID" value="KAL0059777.1"/>
    <property type="molecule type" value="Genomic_DNA"/>
</dbReference>
<protein>
    <recommendedName>
        <fullName evidence="1">F-box domain-containing protein</fullName>
    </recommendedName>
</protein>